<dbReference type="GO" id="GO:0005971">
    <property type="term" value="C:ribonucleoside-diphosphate reductase complex"/>
    <property type="evidence" value="ECO:0007669"/>
    <property type="project" value="TreeGrafter"/>
</dbReference>
<evidence type="ECO:0000256" key="6">
    <source>
        <dbReference type="RuleBase" id="RU003410"/>
    </source>
</evidence>
<dbReference type="PANTHER" id="PTHR11573">
    <property type="entry name" value="RIBONUCLEOSIDE-DIPHOSPHATE REDUCTASE LARGE CHAIN"/>
    <property type="match status" value="1"/>
</dbReference>
<dbReference type="NCBIfam" id="TIGR02506">
    <property type="entry name" value="NrdE_NrdA"/>
    <property type="match status" value="1"/>
</dbReference>
<dbReference type="SUPFAM" id="SSF51998">
    <property type="entry name" value="PFL-like glycyl radical enzymes"/>
    <property type="match status" value="1"/>
</dbReference>
<dbReference type="GO" id="GO:0009263">
    <property type="term" value="P:deoxyribonucleotide biosynthetic process"/>
    <property type="evidence" value="ECO:0007669"/>
    <property type="project" value="UniProtKB-KW"/>
</dbReference>
<feature type="domain" description="Ribonucleotide reductase large subunit N-terminal" evidence="8">
    <location>
        <begin position="199"/>
        <end position="266"/>
    </location>
</feature>
<dbReference type="EC" id="1.17.4.1" evidence="2 6"/>
<keyword evidence="3 6" id="KW-0560">Oxidoreductase</keyword>
<comment type="similarity">
    <text evidence="1 6">Belongs to the ribonucleoside diphosphate reductase large chain family.</text>
</comment>
<evidence type="ECO:0000256" key="4">
    <source>
        <dbReference type="ARBA" id="ARBA00023116"/>
    </source>
</evidence>
<feature type="compositionally biased region" description="Polar residues" evidence="7">
    <location>
        <begin position="61"/>
        <end position="75"/>
    </location>
</feature>
<reference evidence="10 11" key="1">
    <citation type="journal article" date="2015" name="Sci. Rep.">
        <title>Chromosome-level genome map provides insights into diverse defense mechanisms in the medicinal fungus Ganoderma sinense.</title>
        <authorList>
            <person name="Zhu Y."/>
            <person name="Xu J."/>
            <person name="Sun C."/>
            <person name="Zhou S."/>
            <person name="Xu H."/>
            <person name="Nelson D.R."/>
            <person name="Qian J."/>
            <person name="Song J."/>
            <person name="Luo H."/>
            <person name="Xiang L."/>
            <person name="Li Y."/>
            <person name="Xu Z."/>
            <person name="Ji A."/>
            <person name="Wang L."/>
            <person name="Lu S."/>
            <person name="Hayward A."/>
            <person name="Sun W."/>
            <person name="Li X."/>
            <person name="Schwartz D.C."/>
            <person name="Wang Y."/>
            <person name="Chen S."/>
        </authorList>
    </citation>
    <scope>NUCLEOTIDE SEQUENCE [LARGE SCALE GENOMIC DNA]</scope>
    <source>
        <strain evidence="10 11">ZZ0214-1</strain>
    </source>
</reference>
<comment type="caution">
    <text evidence="10">The sequence shown here is derived from an EMBL/GenBank/DDBJ whole genome shotgun (WGS) entry which is preliminary data.</text>
</comment>
<evidence type="ECO:0000256" key="2">
    <source>
        <dbReference type="ARBA" id="ARBA00012274"/>
    </source>
</evidence>
<dbReference type="InterPro" id="IPR008926">
    <property type="entry name" value="RNR_R1-su_N"/>
</dbReference>
<evidence type="ECO:0000256" key="5">
    <source>
        <dbReference type="ARBA" id="ARBA00024942"/>
    </source>
</evidence>
<dbReference type="InterPro" id="IPR039718">
    <property type="entry name" value="Rrm1"/>
</dbReference>
<dbReference type="GO" id="GO:0004748">
    <property type="term" value="F:ribonucleoside-diphosphate reductase activity, thioredoxin disulfide as acceptor"/>
    <property type="evidence" value="ECO:0007669"/>
    <property type="project" value="UniProtKB-EC"/>
</dbReference>
<dbReference type="AlphaFoldDB" id="A0A2G8RY89"/>
<dbReference type="PRINTS" id="PR01183">
    <property type="entry name" value="RIBORDTASEM1"/>
</dbReference>
<evidence type="ECO:0000259" key="8">
    <source>
        <dbReference type="Pfam" id="PF00317"/>
    </source>
</evidence>
<organism evidence="10 11">
    <name type="scientific">Ganoderma sinense ZZ0214-1</name>
    <dbReference type="NCBI Taxonomy" id="1077348"/>
    <lineage>
        <taxon>Eukaryota</taxon>
        <taxon>Fungi</taxon>
        <taxon>Dikarya</taxon>
        <taxon>Basidiomycota</taxon>
        <taxon>Agaricomycotina</taxon>
        <taxon>Agaricomycetes</taxon>
        <taxon>Polyporales</taxon>
        <taxon>Polyporaceae</taxon>
        <taxon>Ganoderma</taxon>
    </lineage>
</organism>
<dbReference type="InterPro" id="IPR013509">
    <property type="entry name" value="RNR_lsu_N"/>
</dbReference>
<dbReference type="InterPro" id="IPR000788">
    <property type="entry name" value="RNR_lg_C"/>
</dbReference>
<sequence length="811" mass="90421">MSMNNQSHLLSPVSDIPAEQCVLSTSQTPKSDEQSTVFVITSQLQLPPHTQSTAANTVHSSTNIHNDDVNMSGTTDDQDEPVGSDTNSAQDRMSESDHVIVNKVLPRLTHEITTYDLQGILALNTNMFSFVHPDFSTLAGRVFADRIHRSTMKTFSKWVKACATERPGLLRPDFVANVLCNAQQLDAAIMHARDFDYYFYSLQTLYKYYLLRDGARVIERPQFLYMRIAISLHGSNLDRVLDAYQLLSSRLYSPSTAILYNAGTGTQHFASSFVAHPPREVTTVMLDHILQDLTSMWKMDAAVGLPLAYVPSRDTTFRECSSGPIPMLDVIDAYAKFTCANRWRNAAVATTYLPIWHADIQAYIQSSTRSTPSTPGLRNVFPALLLPNLFMERLRDDGQWSLFDPVDVPLLFEVSCEDFDVSYHAYETAGVAVLQLRANELWTMLSSVLPSGSLPLLLFSDNINARSNEDHLGSIHGSSLCAEVAQHATPGTPAICYMVTVSLPRFIVDGAVDFQHLHRVTRQLVFNTDKSIDAADYPSHSLELAAKNTRALGIGVQGLADVFMLLGLPFTSPRARQLNIDIFETIYHAALDASCRMAEDLGPYPSWDDSPASHGILQVDMWEHTPSNRHDFQSLRVRIARHGLRNSVLTALSPAAATSKLLGDFEGFEPYARHVTASLLFLDLTLTIPFIKHHYCSPDRLRFLPALSIQSCPSIPDDLKEIYKMAWDIDPIDLIDMAVDRAPFIDQSQSLTFCLRNPSSGLLKRLMIHAWSSGLKTGIYCLRTLHPNPSATATGNDMQFVVRSHPIEYYT</sequence>
<dbReference type="Gene3D" id="3.20.70.20">
    <property type="match status" value="1"/>
</dbReference>
<evidence type="ECO:0000313" key="11">
    <source>
        <dbReference type="Proteomes" id="UP000230002"/>
    </source>
</evidence>
<dbReference type="Pfam" id="PF00317">
    <property type="entry name" value="Ribonuc_red_lgN"/>
    <property type="match status" value="1"/>
</dbReference>
<proteinExistence type="inferred from homology"/>
<comment type="catalytic activity">
    <reaction evidence="6">
        <text>a 2'-deoxyribonucleoside 5'-diphosphate + [thioredoxin]-disulfide + H2O = a ribonucleoside 5'-diphosphate + [thioredoxin]-dithiol</text>
        <dbReference type="Rhea" id="RHEA:23252"/>
        <dbReference type="Rhea" id="RHEA-COMP:10698"/>
        <dbReference type="Rhea" id="RHEA-COMP:10700"/>
        <dbReference type="ChEBI" id="CHEBI:15377"/>
        <dbReference type="ChEBI" id="CHEBI:29950"/>
        <dbReference type="ChEBI" id="CHEBI:50058"/>
        <dbReference type="ChEBI" id="CHEBI:57930"/>
        <dbReference type="ChEBI" id="CHEBI:73316"/>
        <dbReference type="EC" id="1.17.4.1"/>
    </reaction>
</comment>
<evidence type="ECO:0000313" key="10">
    <source>
        <dbReference type="EMBL" id="PIL26480.1"/>
    </source>
</evidence>
<dbReference type="OrthoDB" id="3000483at2759"/>
<dbReference type="Proteomes" id="UP000230002">
    <property type="component" value="Unassembled WGS sequence"/>
</dbReference>
<dbReference type="PANTHER" id="PTHR11573:SF6">
    <property type="entry name" value="RIBONUCLEOSIDE-DIPHOSPHATE REDUCTASE LARGE SUBUNIT"/>
    <property type="match status" value="1"/>
</dbReference>
<dbReference type="STRING" id="1077348.A0A2G8RY89"/>
<feature type="domain" description="Ribonucleotide reductase large subunit C-terminal" evidence="9">
    <location>
        <begin position="290"/>
        <end position="780"/>
    </location>
</feature>
<dbReference type="GO" id="GO:0005524">
    <property type="term" value="F:ATP binding"/>
    <property type="evidence" value="ECO:0007669"/>
    <property type="project" value="InterPro"/>
</dbReference>
<evidence type="ECO:0000256" key="7">
    <source>
        <dbReference type="SAM" id="MobiDB-lite"/>
    </source>
</evidence>
<gene>
    <name evidence="10" type="ORF">GSI_12238</name>
</gene>
<feature type="region of interest" description="Disordered" evidence="7">
    <location>
        <begin position="61"/>
        <end position="95"/>
    </location>
</feature>
<evidence type="ECO:0000259" key="9">
    <source>
        <dbReference type="Pfam" id="PF02867"/>
    </source>
</evidence>
<comment type="function">
    <text evidence="5 6">Provides the precursors necessary for DNA synthesis. Catalyzes the biosynthesis of deoxyribonucleotides from the corresponding ribonucleotides.</text>
</comment>
<evidence type="ECO:0000256" key="3">
    <source>
        <dbReference type="ARBA" id="ARBA00023002"/>
    </source>
</evidence>
<evidence type="ECO:0000256" key="1">
    <source>
        <dbReference type="ARBA" id="ARBA00010406"/>
    </source>
</evidence>
<dbReference type="InterPro" id="IPR013346">
    <property type="entry name" value="NrdE_NrdA_C"/>
</dbReference>
<dbReference type="Pfam" id="PF02867">
    <property type="entry name" value="Ribonuc_red_lgC"/>
    <property type="match status" value="1"/>
</dbReference>
<keyword evidence="11" id="KW-1185">Reference proteome</keyword>
<accession>A0A2G8RY89</accession>
<protein>
    <recommendedName>
        <fullName evidence="2 6">Ribonucleoside-diphosphate reductase</fullName>
        <ecNumber evidence="2 6">1.17.4.1</ecNumber>
    </recommendedName>
</protein>
<name>A0A2G8RY89_9APHY</name>
<keyword evidence="4 6" id="KW-0215">Deoxyribonucleotide synthesis</keyword>
<dbReference type="UniPathway" id="UPA00326"/>
<dbReference type="SUPFAM" id="SSF48168">
    <property type="entry name" value="R1 subunit of ribonucleotide reductase, N-terminal domain"/>
    <property type="match status" value="1"/>
</dbReference>
<dbReference type="EMBL" id="AYKW01000045">
    <property type="protein sequence ID" value="PIL26480.1"/>
    <property type="molecule type" value="Genomic_DNA"/>
</dbReference>